<evidence type="ECO:0000259" key="1">
    <source>
        <dbReference type="PROSITE" id="PS50883"/>
    </source>
</evidence>
<dbReference type="KEGG" id="lfc:LFE_0026"/>
<dbReference type="SMART" id="SM00052">
    <property type="entry name" value="EAL"/>
    <property type="match status" value="1"/>
</dbReference>
<dbReference type="OrthoDB" id="9804751at2"/>
<feature type="domain" description="EAL" evidence="1">
    <location>
        <begin position="1"/>
        <end position="212"/>
    </location>
</feature>
<dbReference type="HOGENOM" id="CLU_044951_1_1_0"/>
<dbReference type="InterPro" id="IPR001633">
    <property type="entry name" value="EAL_dom"/>
</dbReference>
<evidence type="ECO:0000259" key="2">
    <source>
        <dbReference type="PROSITE" id="PS51833"/>
    </source>
</evidence>
<dbReference type="PANTHER" id="PTHR33525">
    <property type="match status" value="1"/>
</dbReference>
<name>I0IKF8_LEPFC</name>
<dbReference type="STRING" id="1162668.LFE_0026"/>
<keyword evidence="4" id="KW-1185">Reference proteome</keyword>
<dbReference type="Pfam" id="PF00563">
    <property type="entry name" value="EAL"/>
    <property type="match status" value="1"/>
</dbReference>
<dbReference type="InterPro" id="IPR052340">
    <property type="entry name" value="RNase_Y/CdgJ"/>
</dbReference>
<dbReference type="Gene3D" id="1.10.3210.10">
    <property type="entry name" value="Hypothetical protein af1432"/>
    <property type="match status" value="1"/>
</dbReference>
<dbReference type="Proteomes" id="UP000007382">
    <property type="component" value="Chromosome"/>
</dbReference>
<dbReference type="PIRSF" id="PIRSF003180">
    <property type="entry name" value="DiGMPpdiest_YuxH"/>
    <property type="match status" value="1"/>
</dbReference>
<reference evidence="4" key="2">
    <citation type="submission" date="2012-03" db="EMBL/GenBank/DDBJ databases">
        <title>The complete genome sequence of the pioneer microbe on fresh volcanic deposit, Leptospirillum ferrooxidans strain C2-3.</title>
        <authorList>
            <person name="Fujimura R."/>
            <person name="Sato Y."/>
            <person name="Nishizawa T."/>
            <person name="Nanba K."/>
            <person name="Oshima K."/>
            <person name="Hattori M."/>
            <person name="Kamijo T."/>
            <person name="Ohta H."/>
        </authorList>
    </citation>
    <scope>NUCLEOTIDE SEQUENCE [LARGE SCALE GENOMIC DNA]</scope>
    <source>
        <strain evidence="4">C2-3</strain>
    </source>
</reference>
<dbReference type="PANTHER" id="PTHR33525:SF4">
    <property type="entry name" value="CYCLIC DI-GMP PHOSPHODIESTERASE CDGJ"/>
    <property type="match status" value="1"/>
</dbReference>
<dbReference type="PROSITE" id="PS51833">
    <property type="entry name" value="HDOD"/>
    <property type="match status" value="1"/>
</dbReference>
<reference evidence="3 4" key="1">
    <citation type="journal article" date="2012" name="J. Bacteriol.">
        <title>Complete Genome Sequence of Leptospirillum ferrooxidans Strain C2-3, Isolated from a Fresh Volcanic Ash Deposit on the Island of Miyake, Japan.</title>
        <authorList>
            <person name="Fujimura R."/>
            <person name="Sato Y."/>
            <person name="Nishizawa T."/>
            <person name="Oshima K."/>
            <person name="Kim S.-W."/>
            <person name="Hattori M."/>
            <person name="Kamijo T."/>
            <person name="Ohta H."/>
        </authorList>
    </citation>
    <scope>NUCLEOTIDE SEQUENCE [LARGE SCALE GENOMIC DNA]</scope>
    <source>
        <strain evidence="3 4">C2-3</strain>
    </source>
</reference>
<sequence length="420" mass="46900">MSSESLSEVVFLGRQAIFDRNDRLFAYELLFRTAGKNEADIANDSHATAQVIINTMTGVGMERVLGNIPGLINIGEEFLMNDLVFLLSTDHFVLEILETVPVTEKVIARCQELKQRGYRLALDDYAGDLTTWEPLLPLMDFVKVDFQKVGGDDLVTLANTLLERKIPLVAEKVESPEQQALAMSLGFSYFQGFFFSRPIVLESRKRDPLYPALMRILSLILSDGEIGEIHDAVKPHIDLSISLIKIANVVGRSPVTKVTGLRQAIISLGRGQMKRWIELLLFSRASSENRYAMNVFGLAVTRARFMEILSDEWIRKERGDSDQAFMTGMLSFSESLLGCPAEEILQDLPAMAEVKEALKDGTGFLGMLLALSRSIEHSDGPEMEKILSKVPFPEEVIAIALSESMFWADDIVRTFSLTNP</sequence>
<protein>
    <submittedName>
        <fullName evidence="3">Diguanylate phosphodiesterase</fullName>
    </submittedName>
</protein>
<evidence type="ECO:0000313" key="3">
    <source>
        <dbReference type="EMBL" id="BAM05757.1"/>
    </source>
</evidence>
<dbReference type="InterPro" id="IPR014408">
    <property type="entry name" value="dGMP_Pdiesterase_EAL/HD-GYP"/>
</dbReference>
<dbReference type="AlphaFoldDB" id="I0IKF8"/>
<dbReference type="SUPFAM" id="SSF109604">
    <property type="entry name" value="HD-domain/PDEase-like"/>
    <property type="match status" value="1"/>
</dbReference>
<dbReference type="eggNOG" id="COG3434">
    <property type="taxonomic scope" value="Bacteria"/>
</dbReference>
<dbReference type="PROSITE" id="PS50883">
    <property type="entry name" value="EAL"/>
    <property type="match status" value="1"/>
</dbReference>
<organism evidence="3 4">
    <name type="scientific">Leptospirillum ferrooxidans (strain C2-3)</name>
    <dbReference type="NCBI Taxonomy" id="1162668"/>
    <lineage>
        <taxon>Bacteria</taxon>
        <taxon>Pseudomonadati</taxon>
        <taxon>Nitrospirota</taxon>
        <taxon>Nitrospiria</taxon>
        <taxon>Nitrospirales</taxon>
        <taxon>Nitrospiraceae</taxon>
        <taxon>Leptospirillum</taxon>
    </lineage>
</organism>
<gene>
    <name evidence="3" type="ordered locus">LFE_0026</name>
</gene>
<dbReference type="EMBL" id="AP012342">
    <property type="protein sequence ID" value="BAM05757.1"/>
    <property type="molecule type" value="Genomic_DNA"/>
</dbReference>
<dbReference type="PATRIC" id="fig|1162668.3.peg.31"/>
<dbReference type="InterPro" id="IPR035919">
    <property type="entry name" value="EAL_sf"/>
</dbReference>
<dbReference type="SUPFAM" id="SSF141868">
    <property type="entry name" value="EAL domain-like"/>
    <property type="match status" value="1"/>
</dbReference>
<feature type="domain" description="HDOD" evidence="2">
    <location>
        <begin position="206"/>
        <end position="396"/>
    </location>
</feature>
<evidence type="ECO:0000313" key="4">
    <source>
        <dbReference type="Proteomes" id="UP000007382"/>
    </source>
</evidence>
<proteinExistence type="predicted"/>
<accession>I0IKF8</accession>
<dbReference type="RefSeq" id="WP_014448252.1">
    <property type="nucleotide sequence ID" value="NC_017094.1"/>
</dbReference>
<dbReference type="InterPro" id="IPR013976">
    <property type="entry name" value="HDOD"/>
</dbReference>
<dbReference type="Gene3D" id="3.20.20.450">
    <property type="entry name" value="EAL domain"/>
    <property type="match status" value="1"/>
</dbReference>